<feature type="transmembrane region" description="Helical" evidence="16">
    <location>
        <begin position="984"/>
        <end position="1006"/>
    </location>
</feature>
<evidence type="ECO:0000256" key="3">
    <source>
        <dbReference type="ARBA" id="ARBA00009726"/>
    </source>
</evidence>
<dbReference type="InterPro" id="IPR011527">
    <property type="entry name" value="ABC1_TM_dom"/>
</dbReference>
<dbReference type="EC" id="7.6.2.3" evidence="14"/>
<evidence type="ECO:0000259" key="18">
    <source>
        <dbReference type="PROSITE" id="PS50929"/>
    </source>
</evidence>
<dbReference type="PANTHER" id="PTHR24223">
    <property type="entry name" value="ATP-BINDING CASSETTE SUB-FAMILY C"/>
    <property type="match status" value="1"/>
</dbReference>
<feature type="transmembrane region" description="Helical" evidence="16">
    <location>
        <begin position="1173"/>
        <end position="1190"/>
    </location>
</feature>
<dbReference type="Pfam" id="PF24357">
    <property type="entry name" value="TMD0_ABC"/>
    <property type="match status" value="1"/>
</dbReference>
<evidence type="ECO:0000256" key="7">
    <source>
        <dbReference type="ARBA" id="ARBA00022692"/>
    </source>
</evidence>
<keyword evidence="8" id="KW-0677">Repeat</keyword>
<feature type="transmembrane region" description="Helical" evidence="16">
    <location>
        <begin position="938"/>
        <end position="959"/>
    </location>
</feature>
<feature type="transmembrane region" description="Helical" evidence="16">
    <location>
        <begin position="324"/>
        <end position="347"/>
    </location>
</feature>
<feature type="domain" description="ABC transmembrane type-1" evidence="18">
    <location>
        <begin position="323"/>
        <end position="580"/>
    </location>
</feature>
<keyword evidence="9" id="KW-0547">Nucleotide-binding</keyword>
<feature type="transmembrane region" description="Helical" evidence="16">
    <location>
        <begin position="35"/>
        <end position="58"/>
    </location>
</feature>
<dbReference type="Gene3D" id="1.20.1560.10">
    <property type="entry name" value="ABC transporter type 1, transmembrane domain"/>
    <property type="match status" value="2"/>
</dbReference>
<feature type="transmembrane region" description="Helical" evidence="16">
    <location>
        <begin position="435"/>
        <end position="455"/>
    </location>
</feature>
<dbReference type="PROSITE" id="PS00211">
    <property type="entry name" value="ABC_TRANSPORTER_1"/>
    <property type="match status" value="2"/>
</dbReference>
<dbReference type="SUPFAM" id="SSF90123">
    <property type="entry name" value="ABC transporter transmembrane region"/>
    <property type="match status" value="2"/>
</dbReference>
<gene>
    <name evidence="19" type="primary">abcc2</name>
</gene>
<dbReference type="CDD" id="cd03244">
    <property type="entry name" value="ABCC_MRP_domain2"/>
    <property type="match status" value="1"/>
</dbReference>
<feature type="transmembrane region" description="Helical" evidence="16">
    <location>
        <begin position="1059"/>
        <end position="1076"/>
    </location>
</feature>
<dbReference type="GO" id="GO:0000323">
    <property type="term" value="C:lytic vacuole"/>
    <property type="evidence" value="ECO:0007669"/>
    <property type="project" value="UniProtKB-ARBA"/>
</dbReference>
<evidence type="ECO:0000256" key="16">
    <source>
        <dbReference type="SAM" id="Phobius"/>
    </source>
</evidence>
<dbReference type="CDD" id="cd18603">
    <property type="entry name" value="ABC_6TM_MRP1_2_3_6_D2_like"/>
    <property type="match status" value="1"/>
</dbReference>
<reference evidence="19" key="1">
    <citation type="submission" date="2023-05" db="EMBL/GenBank/DDBJ databases">
        <title>High-quality long-read genome of Scophthalmus maximus.</title>
        <authorList>
            <person name="Lien S."/>
            <person name="Martinez P."/>
        </authorList>
    </citation>
    <scope>NUCLEOTIDE SEQUENCE [LARGE SCALE GENOMIC DNA]</scope>
</reference>
<dbReference type="Proteomes" id="UP000694558">
    <property type="component" value="Chromosome 15"/>
</dbReference>
<evidence type="ECO:0000256" key="4">
    <source>
        <dbReference type="ARBA" id="ARBA00022448"/>
    </source>
</evidence>
<evidence type="ECO:0000256" key="10">
    <source>
        <dbReference type="ARBA" id="ARBA00022840"/>
    </source>
</evidence>
<dbReference type="FunFam" id="1.20.1560.10:FF:000020">
    <property type="entry name" value="ABC metal ion transporter"/>
    <property type="match status" value="1"/>
</dbReference>
<dbReference type="FunFam" id="3.40.50.300:FF:000293">
    <property type="entry name" value="ATP binding cassette subfamily C member 1"/>
    <property type="match status" value="1"/>
</dbReference>
<feature type="transmembrane region" description="Helical" evidence="16">
    <location>
        <begin position="110"/>
        <end position="128"/>
    </location>
</feature>
<feature type="transmembrane region" description="Helical" evidence="16">
    <location>
        <begin position="461"/>
        <end position="480"/>
    </location>
</feature>
<keyword evidence="7 16" id="KW-0812">Transmembrane</keyword>
<evidence type="ECO:0000256" key="5">
    <source>
        <dbReference type="ARBA" id="ARBA00022475"/>
    </source>
</evidence>
<feature type="domain" description="ABC transporter" evidence="17">
    <location>
        <begin position="1260"/>
        <end position="1494"/>
    </location>
</feature>
<feature type="transmembrane region" description="Helical" evidence="16">
    <location>
        <begin position="176"/>
        <end position="199"/>
    </location>
</feature>
<keyword evidence="5" id="KW-1003">Cell membrane</keyword>
<keyword evidence="4" id="KW-0813">Transport</keyword>
<evidence type="ECO:0000256" key="1">
    <source>
        <dbReference type="ARBA" id="ARBA00004128"/>
    </source>
</evidence>
<evidence type="ECO:0000256" key="12">
    <source>
        <dbReference type="ARBA" id="ARBA00022989"/>
    </source>
</evidence>
<dbReference type="Pfam" id="PF00664">
    <property type="entry name" value="ABC_membrane"/>
    <property type="match status" value="2"/>
</dbReference>
<dbReference type="InterPro" id="IPR027417">
    <property type="entry name" value="P-loop_NTPase"/>
</dbReference>
<feature type="transmembrane region" description="Helical" evidence="16">
    <location>
        <begin position="1082"/>
        <end position="1103"/>
    </location>
</feature>
<accession>A0A8D3DWE9</accession>
<keyword evidence="6" id="KW-0926">Vacuole</keyword>
<dbReference type="PANTHER" id="PTHR24223:SF176">
    <property type="entry name" value="ATP-BINDING CASSETTE SUB-FAMILY C MEMBER 2"/>
    <property type="match status" value="1"/>
</dbReference>
<keyword evidence="13 16" id="KW-0472">Membrane</keyword>
<name>A0A8D3DWE9_SCOMX</name>
<dbReference type="InterPro" id="IPR050173">
    <property type="entry name" value="ABC_transporter_C-like"/>
</dbReference>
<dbReference type="InterPro" id="IPR036640">
    <property type="entry name" value="ABC1_TM_sf"/>
</dbReference>
<dbReference type="PROSITE" id="PS50929">
    <property type="entry name" value="ABC_TM1F"/>
    <property type="match status" value="2"/>
</dbReference>
<organism evidence="19 20">
    <name type="scientific">Scophthalmus maximus</name>
    <name type="common">Turbot</name>
    <name type="synonym">Psetta maxima</name>
    <dbReference type="NCBI Taxonomy" id="52904"/>
    <lineage>
        <taxon>Eukaryota</taxon>
        <taxon>Metazoa</taxon>
        <taxon>Chordata</taxon>
        <taxon>Craniata</taxon>
        <taxon>Vertebrata</taxon>
        <taxon>Euteleostomi</taxon>
        <taxon>Actinopterygii</taxon>
        <taxon>Neopterygii</taxon>
        <taxon>Teleostei</taxon>
        <taxon>Neoteleostei</taxon>
        <taxon>Acanthomorphata</taxon>
        <taxon>Carangaria</taxon>
        <taxon>Pleuronectiformes</taxon>
        <taxon>Pleuronectoidei</taxon>
        <taxon>Scophthalmidae</taxon>
        <taxon>Scophthalmus</taxon>
    </lineage>
</organism>
<keyword evidence="11" id="KW-1278">Translocase</keyword>
<evidence type="ECO:0000256" key="15">
    <source>
        <dbReference type="ARBA" id="ARBA00047523"/>
    </source>
</evidence>
<feature type="domain" description="ABC transporter" evidence="17">
    <location>
        <begin position="605"/>
        <end position="838"/>
    </location>
</feature>
<feature type="transmembrane region" description="Helical" evidence="16">
    <location>
        <begin position="70"/>
        <end position="90"/>
    </location>
</feature>
<dbReference type="SMART" id="SM00382">
    <property type="entry name" value="AAA"/>
    <property type="match status" value="2"/>
</dbReference>
<dbReference type="GeneTree" id="ENSGT00940000164383"/>
<proteinExistence type="inferred from homology"/>
<protein>
    <recommendedName>
        <fullName evidence="14">ABC-type glutathione-S-conjugate transporter</fullName>
        <ecNumber evidence="14">7.6.2.3</ecNumber>
    </recommendedName>
</protein>
<dbReference type="CDD" id="cd03250">
    <property type="entry name" value="ABCC_MRP_domain1"/>
    <property type="match status" value="1"/>
</dbReference>
<feature type="transmembrane region" description="Helical" evidence="16">
    <location>
        <begin position="359"/>
        <end position="376"/>
    </location>
</feature>
<dbReference type="Ensembl" id="ENSSMAT00000078148.1">
    <property type="protein sequence ID" value="ENSSMAP00000063858.1"/>
    <property type="gene ID" value="ENSSMAG00000003547.2"/>
</dbReference>
<evidence type="ECO:0000256" key="6">
    <source>
        <dbReference type="ARBA" id="ARBA00022554"/>
    </source>
</evidence>
<dbReference type="GO" id="GO:0015431">
    <property type="term" value="F:ABC-type glutathione S-conjugate transporter activity"/>
    <property type="evidence" value="ECO:0007669"/>
    <property type="project" value="UniProtKB-EC"/>
</dbReference>
<keyword evidence="12 16" id="KW-1133">Transmembrane helix</keyword>
<comment type="similarity">
    <text evidence="3">Belongs to the ABC transporter superfamily. ABCC family. Conjugate transporter (TC 3.A.1.208) subfamily.</text>
</comment>
<comment type="catalytic activity">
    <reaction evidence="15">
        <text>leukotriene C4(in) + ATP + H2O = leukotriene C4(out) + ADP + phosphate + H(+)</text>
        <dbReference type="Rhea" id="RHEA:38963"/>
        <dbReference type="ChEBI" id="CHEBI:15377"/>
        <dbReference type="ChEBI" id="CHEBI:15378"/>
        <dbReference type="ChEBI" id="CHEBI:30616"/>
        <dbReference type="ChEBI" id="CHEBI:43474"/>
        <dbReference type="ChEBI" id="CHEBI:57973"/>
        <dbReference type="ChEBI" id="CHEBI:456216"/>
    </reaction>
    <physiologicalReaction direction="left-to-right" evidence="15">
        <dbReference type="Rhea" id="RHEA:38964"/>
    </physiologicalReaction>
</comment>
<dbReference type="InterPro" id="IPR005292">
    <property type="entry name" value="MRP"/>
</dbReference>
<dbReference type="InterPro" id="IPR017871">
    <property type="entry name" value="ABC_transporter-like_CS"/>
</dbReference>
<comment type="subcellular location">
    <subcellularLocation>
        <location evidence="2">Cell membrane</location>
        <topology evidence="2">Multi-pass membrane protein</topology>
    </subcellularLocation>
    <subcellularLocation>
        <location evidence="1">Vacuole membrane</location>
        <topology evidence="1">Multi-pass membrane protein</topology>
    </subcellularLocation>
</comment>
<dbReference type="GO" id="GO:0016887">
    <property type="term" value="F:ATP hydrolysis activity"/>
    <property type="evidence" value="ECO:0007669"/>
    <property type="project" value="InterPro"/>
</dbReference>
<reference evidence="19" key="2">
    <citation type="submission" date="2025-08" db="UniProtKB">
        <authorList>
            <consortium name="Ensembl"/>
        </authorList>
    </citation>
    <scope>IDENTIFICATION</scope>
</reference>
<dbReference type="GO" id="GO:0005524">
    <property type="term" value="F:ATP binding"/>
    <property type="evidence" value="ECO:0007669"/>
    <property type="project" value="UniProtKB-KW"/>
</dbReference>
<evidence type="ECO:0000313" key="19">
    <source>
        <dbReference type="Ensembl" id="ENSSMAP00000063858.1"/>
    </source>
</evidence>
<dbReference type="InterPro" id="IPR003439">
    <property type="entry name" value="ABC_transporter-like_ATP-bd"/>
</dbReference>
<dbReference type="NCBIfam" id="TIGR00957">
    <property type="entry name" value="MRP_assoc_pro"/>
    <property type="match status" value="1"/>
</dbReference>
<dbReference type="InterPro" id="IPR056227">
    <property type="entry name" value="TMD0_ABC"/>
</dbReference>
<evidence type="ECO:0000259" key="17">
    <source>
        <dbReference type="PROSITE" id="PS50893"/>
    </source>
</evidence>
<evidence type="ECO:0000256" key="2">
    <source>
        <dbReference type="ARBA" id="ARBA00004651"/>
    </source>
</evidence>
<keyword evidence="10" id="KW-0067">ATP-binding</keyword>
<evidence type="ECO:0000256" key="13">
    <source>
        <dbReference type="ARBA" id="ARBA00023136"/>
    </source>
</evidence>
<dbReference type="FunFam" id="3.40.50.300:FF:000074">
    <property type="entry name" value="Multidrug resistance-associated protein 5 isoform 1"/>
    <property type="match status" value="1"/>
</dbReference>
<sequence length="1505" mass="167956">MCAAALEEYCGSVFWNASYVQREDPDLPVCIQQTVLIWIPLGFLWLGAPWLLGSLCTGKRFNRKHLSKLYLCKQLVVSLLLVTAIAALAVTLGEDYGPNKDSSSTVKNAGVFYVNPVLYAVTWILLLLCQEGVRRMKEAVDSTILFLFWLLLVVCNIVPFQSLIREAFKQGEISDVPHFCIFYISFGLEVIALVLSAVADIAPEAEELNTQNFHCLSAAFLSRITFNWINSMVIKGYKQPLVQEDMWELNKADRTASIDQVFQSFMQSDLAAARVRLQTELRKKREKKRAQEDTLENGLCNGLREGVSQDVLMMTLKKDFTKSALLKVLQDILIFVSPQILKLMISFTQDKSRPDWEGYMYAVLLLLVAILQSLLLQQYFHLCFVLGVQVRTAIMTAVYKKALVMSNDNRKESSVGETVNLMSADAQRFNDLTSFIHLLWSCPLQIILSIAFLWMELGPSALAGLAAMVILVPLNALLATKIENMKFKDQRLKIMNEILNGIKVSILKLYAWEPSFQTQIGSVRDKELELMKKSAYLTCVSIVSFAVFVGVSSENILTPEIAFTSISIFNLIRFPLSMLPLTCSLSLQTVVSKDRLEKFLGSEELESDSVQHDPSFGIVCDGSFAWDRNAEPLVSLDIKPGRLVAVVGAVGSGKSSLMSALLGEMHRTKGFINIQGSLAFVPQQAWIQNATLRDNILFGSPHEDKKLQEVIEACALIPDLELLPGGDLTEIGEKGVNLSGGQKQRISLARAAYNQADIYLLDDPLSAVDSHVGKHLFDKVIGPKGLLKDKTRILVTHGLSFLPYADEIVVLLDGEVSEVGSYQSLRASRGAFSEFLDTYAGEQRKSTLSDSGNDALLSHCITDISCTSFCTLYNLPVHHIFTPISSVRLRRKSSCVKKPEAVDQTKDGQRLIEKETMETGRVKFSVYLKYLRAMGWSYFVLASMSLISSTAASVGQSVWLSDWTNDAVVYYNMTYPPGKVNTRVAVYGVLGLSQGIFVFIASLLLAKGAVAASTSLHSRLLHSILRAPMLFFDTTPIGRVVNRFAKDIYTIDEAIPQSFRSWLVCLLSVLGILFVISFATPVFVIVIIPLAVLYYFVQVFYIGMSRQLRRLDSVTRSPIFSHFGETVSGLSVIRAYGHQERFLKHNEIVMDENLKSIYPWIVSNRWLAIRLEFLGNLVVFFAALFAVIARETMDSGLVGLSISNALSITQVLNWLVRMNSELETNVVAVERVDEYTGIEKEAEWINDNRPPDKWPEEGRLEFEDYKVRYRPGLDLVLHGITCNIKSTEKIGIVGRTGAGKSSLTNCLFRIIESAAGRILIDGIDISTIGLHDLRRRLTIIPQDPVLFSGTLRMNLDPFDTFSDEDIWRALELSHLTDFVAGLQEKLQYAVTEGGENLSVGQRQLLCLARALLRKSRILFLDEATAAVDLETDSLIQNTIRKEFSHCTVLTIAHRLHSILDCSRVMVLDAGKIVEFDSPSNLFEKRGQFYAMAKDAGITGEEITAL</sequence>
<evidence type="ECO:0000256" key="14">
    <source>
        <dbReference type="ARBA" id="ARBA00024220"/>
    </source>
</evidence>
<evidence type="ECO:0000256" key="8">
    <source>
        <dbReference type="ARBA" id="ARBA00022737"/>
    </source>
</evidence>
<dbReference type="GO" id="GO:0005774">
    <property type="term" value="C:vacuolar membrane"/>
    <property type="evidence" value="ECO:0007669"/>
    <property type="project" value="UniProtKB-SubCell"/>
</dbReference>
<dbReference type="GO" id="GO:0016324">
    <property type="term" value="C:apical plasma membrane"/>
    <property type="evidence" value="ECO:0007669"/>
    <property type="project" value="TreeGrafter"/>
</dbReference>
<dbReference type="Pfam" id="PF00005">
    <property type="entry name" value="ABC_tran"/>
    <property type="match status" value="2"/>
</dbReference>
<dbReference type="InterPro" id="IPR003593">
    <property type="entry name" value="AAA+_ATPase"/>
</dbReference>
<feature type="transmembrane region" description="Helical" evidence="16">
    <location>
        <begin position="140"/>
        <end position="164"/>
    </location>
</feature>
<evidence type="ECO:0000313" key="20">
    <source>
        <dbReference type="Proteomes" id="UP000694558"/>
    </source>
</evidence>
<dbReference type="CDD" id="cd18595">
    <property type="entry name" value="ABC_6TM_MRP1_2_3_6_D1_like"/>
    <property type="match status" value="1"/>
</dbReference>
<dbReference type="Gene3D" id="3.40.50.300">
    <property type="entry name" value="P-loop containing nucleotide triphosphate hydrolases"/>
    <property type="match status" value="2"/>
</dbReference>
<dbReference type="SUPFAM" id="SSF52540">
    <property type="entry name" value="P-loop containing nucleoside triphosphate hydrolases"/>
    <property type="match status" value="2"/>
</dbReference>
<evidence type="ECO:0000256" key="9">
    <source>
        <dbReference type="ARBA" id="ARBA00022741"/>
    </source>
</evidence>
<dbReference type="FunFam" id="1.20.1560.10:FF:000001">
    <property type="entry name" value="ATP-binding cassette subfamily C member 1"/>
    <property type="match status" value="1"/>
</dbReference>
<evidence type="ECO:0000256" key="11">
    <source>
        <dbReference type="ARBA" id="ARBA00022967"/>
    </source>
</evidence>
<feature type="domain" description="ABC transmembrane type-1" evidence="18">
    <location>
        <begin position="940"/>
        <end position="1224"/>
    </location>
</feature>
<dbReference type="PROSITE" id="PS50893">
    <property type="entry name" value="ABC_TRANSPORTER_2"/>
    <property type="match status" value="2"/>
</dbReference>